<sequence length="60" mass="6542">MAYSEVARACGHDANASLVGIHRADRKEEDIVTEVRPGVFMGAYFDLDASLDHSVYASRA</sequence>
<protein>
    <submittedName>
        <fullName evidence="1">Uncharacterized protein</fullName>
    </submittedName>
</protein>
<dbReference type="EMBL" id="JAULSV010000001">
    <property type="protein sequence ID" value="KAK0654944.1"/>
    <property type="molecule type" value="Genomic_DNA"/>
</dbReference>
<dbReference type="AlphaFoldDB" id="A0AA39YLT7"/>
<name>A0AA39YLT7_9PEZI</name>
<comment type="caution">
    <text evidence="1">The sequence shown here is derived from an EMBL/GenBank/DDBJ whole genome shotgun (WGS) entry which is preliminary data.</text>
</comment>
<dbReference type="Proteomes" id="UP001174936">
    <property type="component" value="Unassembled WGS sequence"/>
</dbReference>
<reference evidence="1" key="1">
    <citation type="submission" date="2023-06" db="EMBL/GenBank/DDBJ databases">
        <title>Genome-scale phylogeny and comparative genomics of the fungal order Sordariales.</title>
        <authorList>
            <consortium name="Lawrence Berkeley National Laboratory"/>
            <person name="Hensen N."/>
            <person name="Bonometti L."/>
            <person name="Westerberg I."/>
            <person name="Brannstrom I.O."/>
            <person name="Guillou S."/>
            <person name="Cros-Aarteil S."/>
            <person name="Calhoun S."/>
            <person name="Haridas S."/>
            <person name="Kuo A."/>
            <person name="Mondo S."/>
            <person name="Pangilinan J."/>
            <person name="Riley R."/>
            <person name="Labutti K."/>
            <person name="Andreopoulos B."/>
            <person name="Lipzen A."/>
            <person name="Chen C."/>
            <person name="Yanf M."/>
            <person name="Daum C."/>
            <person name="Ng V."/>
            <person name="Clum A."/>
            <person name="Steindorff A."/>
            <person name="Ohm R."/>
            <person name="Martin F."/>
            <person name="Silar P."/>
            <person name="Natvig D."/>
            <person name="Lalanne C."/>
            <person name="Gautier V."/>
            <person name="Ament-Velasquez S.L."/>
            <person name="Kruys A."/>
            <person name="Hutchinson M.I."/>
            <person name="Powell A.J."/>
            <person name="Barry K."/>
            <person name="Miller A.N."/>
            <person name="Grigoriev I.V."/>
            <person name="Debuchy R."/>
            <person name="Gladieux P."/>
            <person name="Thoren M.H."/>
            <person name="Johannesson H."/>
        </authorList>
    </citation>
    <scope>NUCLEOTIDE SEQUENCE</scope>
    <source>
        <strain evidence="1">SMH2532-1</strain>
    </source>
</reference>
<evidence type="ECO:0000313" key="2">
    <source>
        <dbReference type="Proteomes" id="UP001174936"/>
    </source>
</evidence>
<keyword evidence="2" id="KW-1185">Reference proteome</keyword>
<evidence type="ECO:0000313" key="1">
    <source>
        <dbReference type="EMBL" id="KAK0654944.1"/>
    </source>
</evidence>
<proteinExistence type="predicted"/>
<accession>A0AA39YLT7</accession>
<organism evidence="1 2">
    <name type="scientific">Cercophora newfieldiana</name>
    <dbReference type="NCBI Taxonomy" id="92897"/>
    <lineage>
        <taxon>Eukaryota</taxon>
        <taxon>Fungi</taxon>
        <taxon>Dikarya</taxon>
        <taxon>Ascomycota</taxon>
        <taxon>Pezizomycotina</taxon>
        <taxon>Sordariomycetes</taxon>
        <taxon>Sordariomycetidae</taxon>
        <taxon>Sordariales</taxon>
        <taxon>Lasiosphaeriaceae</taxon>
        <taxon>Cercophora</taxon>
    </lineage>
</organism>
<gene>
    <name evidence="1" type="ORF">B0T16DRAFT_450691</name>
</gene>